<proteinExistence type="predicted"/>
<accession>A9KLW1</accession>
<dbReference type="RefSeq" id="WP_012201917.1">
    <property type="nucleotide sequence ID" value="NC_010001.1"/>
</dbReference>
<reference evidence="2" key="1">
    <citation type="submission" date="2007-11" db="EMBL/GenBank/DDBJ databases">
        <title>Complete genome sequence of Clostridium phytofermentans ISDg.</title>
        <authorList>
            <person name="Leschine S.B."/>
            <person name="Warnick T.A."/>
            <person name="Blanchard J.L."/>
            <person name="Schnell D.J."/>
            <person name="Petit E.L."/>
            <person name="LaTouf W.G."/>
            <person name="Copeland A."/>
            <person name="Lucas S."/>
            <person name="Lapidus A."/>
            <person name="Barry K."/>
            <person name="Glavina del Rio T."/>
            <person name="Dalin E."/>
            <person name="Tice H."/>
            <person name="Pitluck S."/>
            <person name="Kiss H."/>
            <person name="Brettin T."/>
            <person name="Bruce D."/>
            <person name="Detter J.C."/>
            <person name="Han C."/>
            <person name="Kuske C."/>
            <person name="Schmutz J."/>
            <person name="Larimer F."/>
            <person name="Land M."/>
            <person name="Hauser L."/>
            <person name="Kyrpides N."/>
            <person name="Kim E.A."/>
            <person name="Richardson P."/>
        </authorList>
    </citation>
    <scope>NUCLEOTIDE SEQUENCE [LARGE SCALE GENOMIC DNA]</scope>
    <source>
        <strain evidence="2">ATCC 700394 / DSM 18823 / ISDg</strain>
    </source>
</reference>
<dbReference type="OrthoDB" id="1707431at2"/>
<organism evidence="1 2">
    <name type="scientific">Lachnoclostridium phytofermentans (strain ATCC 700394 / DSM 18823 / ISDg)</name>
    <name type="common">Clostridium phytofermentans</name>
    <dbReference type="NCBI Taxonomy" id="357809"/>
    <lineage>
        <taxon>Bacteria</taxon>
        <taxon>Bacillati</taxon>
        <taxon>Bacillota</taxon>
        <taxon>Clostridia</taxon>
        <taxon>Lachnospirales</taxon>
        <taxon>Lachnospiraceae</taxon>
    </lineage>
</organism>
<dbReference type="EMBL" id="CP000885">
    <property type="protein sequence ID" value="ABX44270.1"/>
    <property type="molecule type" value="Genomic_DNA"/>
</dbReference>
<dbReference type="AlphaFoldDB" id="A9KLW1"/>
<dbReference type="HOGENOM" id="CLU_173877_0_0_9"/>
<dbReference type="KEGG" id="cpy:Cphy_3923"/>
<gene>
    <name evidence="1" type="ordered locus">Cphy_3923</name>
</gene>
<name>A9KLW1_LACP7</name>
<evidence type="ECO:0000313" key="2">
    <source>
        <dbReference type="Proteomes" id="UP000000370"/>
    </source>
</evidence>
<dbReference type="Proteomes" id="UP000000370">
    <property type="component" value="Chromosome"/>
</dbReference>
<sequence>MQNNIPVDMISFCSTLGEVKPLRIRLENEEHERVSADIIEIAYRKQIKPSGLTILIYGCRLELFGEIRLAELHYHIDSGKWTLFRMVS</sequence>
<evidence type="ECO:0000313" key="1">
    <source>
        <dbReference type="EMBL" id="ABX44270.1"/>
    </source>
</evidence>
<protein>
    <submittedName>
        <fullName evidence="1">Uncharacterized protein</fullName>
    </submittedName>
</protein>
<keyword evidence="2" id="KW-1185">Reference proteome</keyword>